<dbReference type="Gramene" id="evm.model.05.1338">
    <property type="protein sequence ID" value="cds.evm.model.05.1338"/>
    <property type="gene ID" value="evm.TU.05.1338"/>
</dbReference>
<dbReference type="EMBL" id="UZAU01000526">
    <property type="status" value="NOT_ANNOTATED_CDS"/>
    <property type="molecule type" value="Genomic_DNA"/>
</dbReference>
<evidence type="ECO:0000313" key="3">
    <source>
        <dbReference type="Proteomes" id="UP000596661"/>
    </source>
</evidence>
<name>A0A803PKY1_CANSA</name>
<evidence type="ECO:0000259" key="1">
    <source>
        <dbReference type="Pfam" id="PF14392"/>
    </source>
</evidence>
<evidence type="ECO:0000313" key="2">
    <source>
        <dbReference type="EnsemblPlants" id="cds.evm.model.05.1338"/>
    </source>
</evidence>
<reference evidence="2" key="1">
    <citation type="submission" date="2018-11" db="EMBL/GenBank/DDBJ databases">
        <authorList>
            <person name="Grassa J C."/>
        </authorList>
    </citation>
    <scope>NUCLEOTIDE SEQUENCE [LARGE SCALE GENOMIC DNA]</scope>
</reference>
<dbReference type="InterPro" id="IPR040256">
    <property type="entry name" value="At4g02000-like"/>
</dbReference>
<dbReference type="InterPro" id="IPR025836">
    <property type="entry name" value="Zn_knuckle_CX2CX4HX4C"/>
</dbReference>
<accession>A0A803PKY1</accession>
<dbReference type="PANTHER" id="PTHR31286">
    <property type="entry name" value="GLYCINE-RICH CELL WALL STRUCTURAL PROTEIN 1.8-LIKE"/>
    <property type="match status" value="1"/>
</dbReference>
<keyword evidence="3" id="KW-1185">Reference proteome</keyword>
<dbReference type="Proteomes" id="UP000596661">
    <property type="component" value="Chromosome 5"/>
</dbReference>
<dbReference type="PANTHER" id="PTHR31286:SF183">
    <property type="entry name" value="CCHC-TYPE DOMAIN-CONTAINING PROTEIN"/>
    <property type="match status" value="1"/>
</dbReference>
<organism evidence="2 3">
    <name type="scientific">Cannabis sativa</name>
    <name type="common">Hemp</name>
    <name type="synonym">Marijuana</name>
    <dbReference type="NCBI Taxonomy" id="3483"/>
    <lineage>
        <taxon>Eukaryota</taxon>
        <taxon>Viridiplantae</taxon>
        <taxon>Streptophyta</taxon>
        <taxon>Embryophyta</taxon>
        <taxon>Tracheophyta</taxon>
        <taxon>Spermatophyta</taxon>
        <taxon>Magnoliopsida</taxon>
        <taxon>eudicotyledons</taxon>
        <taxon>Gunneridae</taxon>
        <taxon>Pentapetalae</taxon>
        <taxon>rosids</taxon>
        <taxon>fabids</taxon>
        <taxon>Rosales</taxon>
        <taxon>Cannabaceae</taxon>
        <taxon>Cannabis</taxon>
    </lineage>
</organism>
<dbReference type="OMA" id="EGGMENC"/>
<feature type="domain" description="Zinc knuckle CX2CX4HX4C" evidence="1">
    <location>
        <begin position="221"/>
        <end position="267"/>
    </location>
</feature>
<sequence length="484" mass="55078">MVSSMDRDFLLAVGSLAPQTEAGRSGIFYSERRRKSFKNRSGTKRAYTFDAVWDVSATRDGLLLGGNVDSTYELVFGDIRDYGEFWCVCGLFVMASSSRDAEELEVRWDDLQIDEEEGGVLFDNPSELEDEVDARWVLEGTPWTFNKIPLIIQRLNLGENPRLVPLNTMEIWVQVYDLRVGFQSDRVLRACGAYIGQFVSSCPKNYSGIWREYLRVRVLINIDKPLKRRMKIYYTKEDYFWANFKYERVPTFCFICGILGHGERFCPRVFDFNQEKVVKPYGLFMKAPDRRSQKQIGARWLRDNMARPLQTDVALLGVRYSYQPTACGETDSRNQGDREDMEINEDVEGEIVGENRGIVGGIQGKRVDAVNGGISINGDAVKESSFENGAFVFTDPKRRRVEDNDELGQVTVQSLGPAQQLVDNGSGEEVITKTHVAESEMGFIEKINEGGMENCFYRRKPSWKLVFSKNELKAGTKIGPRQGL</sequence>
<dbReference type="EnsemblPlants" id="evm.model.05.1338">
    <property type="protein sequence ID" value="cds.evm.model.05.1338"/>
    <property type="gene ID" value="evm.TU.05.1338"/>
</dbReference>
<dbReference type="AlphaFoldDB" id="A0A803PKY1"/>
<dbReference type="Pfam" id="PF14392">
    <property type="entry name" value="zf-CCHC_4"/>
    <property type="match status" value="1"/>
</dbReference>
<reference evidence="2" key="2">
    <citation type="submission" date="2021-03" db="UniProtKB">
        <authorList>
            <consortium name="EnsemblPlants"/>
        </authorList>
    </citation>
    <scope>IDENTIFICATION</scope>
</reference>
<proteinExistence type="predicted"/>
<protein>
    <recommendedName>
        <fullName evidence="1">Zinc knuckle CX2CX4HX4C domain-containing protein</fullName>
    </recommendedName>
</protein>